<sequence>MDTSRIATAHPQLMDLLFSHKDKTQRIFSDVLGLHQIHHMSIISIDSNARILIVSSTPSMEFNLFNRNLWEFDLTYNPAWYQRCEQASWQSLYHPARYEELYYLRQVRHELPVGTSIAEPAQEGGYFIYSLGSNNACMQVQSQFSHEKEFLSKIGQHCSSLLAPLFYGYKQ</sequence>
<dbReference type="AlphaFoldDB" id="A0A0W0Y139"/>
<gene>
    <name evidence="1" type="ORF">Lqui_1740</name>
</gene>
<proteinExistence type="predicted"/>
<comment type="caution">
    <text evidence="1">The sequence shown here is derived from an EMBL/GenBank/DDBJ whole genome shotgun (WGS) entry which is preliminary data.</text>
</comment>
<name>A0A0W0Y139_9GAMM</name>
<keyword evidence="2" id="KW-1185">Reference proteome</keyword>
<dbReference type="RefSeq" id="WP_058507826.1">
    <property type="nucleotide sequence ID" value="NZ_CAAAIK010000001.1"/>
</dbReference>
<evidence type="ECO:0000313" key="2">
    <source>
        <dbReference type="Proteomes" id="UP000054618"/>
    </source>
</evidence>
<dbReference type="OrthoDB" id="5635939at2"/>
<accession>A0A0W0Y139</accession>
<protein>
    <submittedName>
        <fullName evidence="1">Putative FlgJ-like protein</fullName>
    </submittedName>
</protein>
<evidence type="ECO:0000313" key="1">
    <source>
        <dbReference type="EMBL" id="KTD50415.1"/>
    </source>
</evidence>
<dbReference type="Proteomes" id="UP000054618">
    <property type="component" value="Unassembled WGS sequence"/>
</dbReference>
<reference evidence="1 2" key="1">
    <citation type="submission" date="2015-11" db="EMBL/GenBank/DDBJ databases">
        <title>Genomic analysis of 38 Legionella species identifies large and diverse effector repertoires.</title>
        <authorList>
            <person name="Burstein D."/>
            <person name="Amaro F."/>
            <person name="Zusman T."/>
            <person name="Lifshitz Z."/>
            <person name="Cohen O."/>
            <person name="Gilbert J.A."/>
            <person name="Pupko T."/>
            <person name="Shuman H.A."/>
            <person name="Segal G."/>
        </authorList>
    </citation>
    <scope>NUCLEOTIDE SEQUENCE [LARGE SCALE GENOMIC DNA]</scope>
    <source>
        <strain evidence="1 2">CDC#1442-AUS-E</strain>
    </source>
</reference>
<dbReference type="EMBL" id="LNYS01000008">
    <property type="protein sequence ID" value="KTD50415.1"/>
    <property type="molecule type" value="Genomic_DNA"/>
</dbReference>
<dbReference type="PATRIC" id="fig|45073.5.peg.1837"/>
<organism evidence="1 2">
    <name type="scientific">Legionella quinlivanii</name>
    <dbReference type="NCBI Taxonomy" id="45073"/>
    <lineage>
        <taxon>Bacteria</taxon>
        <taxon>Pseudomonadati</taxon>
        <taxon>Pseudomonadota</taxon>
        <taxon>Gammaproteobacteria</taxon>
        <taxon>Legionellales</taxon>
        <taxon>Legionellaceae</taxon>
        <taxon>Legionella</taxon>
    </lineage>
</organism>